<keyword evidence="1" id="KW-0378">Hydrolase</keyword>
<proteinExistence type="predicted"/>
<evidence type="ECO:0000313" key="2">
    <source>
        <dbReference type="Proteomes" id="UP000609874"/>
    </source>
</evidence>
<dbReference type="SFLD" id="SFLDG01129">
    <property type="entry name" value="C1.5:_HAD__Beta-PGM__Phosphata"/>
    <property type="match status" value="1"/>
</dbReference>
<dbReference type="InterPro" id="IPR051806">
    <property type="entry name" value="HAD-like_SPP"/>
</dbReference>
<dbReference type="RefSeq" id="WP_191807999.1">
    <property type="nucleotide sequence ID" value="NZ_JACSQD010000004.1"/>
</dbReference>
<dbReference type="InterPro" id="IPR006439">
    <property type="entry name" value="HAD-SF_hydro_IA"/>
</dbReference>
<dbReference type="InterPro" id="IPR023214">
    <property type="entry name" value="HAD_sf"/>
</dbReference>
<gene>
    <name evidence="1" type="ORF">H9639_10290</name>
</gene>
<organism evidence="1 2">
    <name type="scientific">Arthrobacter gallicola</name>
    <dbReference type="NCBI Taxonomy" id="2762225"/>
    <lineage>
        <taxon>Bacteria</taxon>
        <taxon>Bacillati</taxon>
        <taxon>Actinomycetota</taxon>
        <taxon>Actinomycetes</taxon>
        <taxon>Micrococcales</taxon>
        <taxon>Micrococcaceae</taxon>
        <taxon>Arthrobacter</taxon>
    </lineage>
</organism>
<dbReference type="GO" id="GO:0016787">
    <property type="term" value="F:hydrolase activity"/>
    <property type="evidence" value="ECO:0007669"/>
    <property type="project" value="UniProtKB-KW"/>
</dbReference>
<dbReference type="InterPro" id="IPR036412">
    <property type="entry name" value="HAD-like_sf"/>
</dbReference>
<dbReference type="InterPro" id="IPR023198">
    <property type="entry name" value="PGP-like_dom2"/>
</dbReference>
<dbReference type="NCBIfam" id="TIGR01549">
    <property type="entry name" value="HAD-SF-IA-v1"/>
    <property type="match status" value="1"/>
</dbReference>
<evidence type="ECO:0000313" key="1">
    <source>
        <dbReference type="EMBL" id="MBD7995686.1"/>
    </source>
</evidence>
<reference evidence="1 2" key="1">
    <citation type="submission" date="2020-08" db="EMBL/GenBank/DDBJ databases">
        <title>A Genomic Blueprint of the Chicken Gut Microbiome.</title>
        <authorList>
            <person name="Gilroy R."/>
            <person name="Ravi A."/>
            <person name="Getino M."/>
            <person name="Pursley I."/>
            <person name="Horton D.L."/>
            <person name="Alikhan N.-F."/>
            <person name="Baker D."/>
            <person name="Gharbi K."/>
            <person name="Hall N."/>
            <person name="Watson M."/>
            <person name="Adriaenssens E.M."/>
            <person name="Foster-Nyarko E."/>
            <person name="Jarju S."/>
            <person name="Secka A."/>
            <person name="Antonio M."/>
            <person name="Oren A."/>
            <person name="Chaudhuri R."/>
            <person name="La Ragione R.M."/>
            <person name="Hildebrand F."/>
            <person name="Pallen M.J."/>
        </authorList>
    </citation>
    <scope>NUCLEOTIDE SEQUENCE [LARGE SCALE GENOMIC DNA]</scope>
    <source>
        <strain evidence="1 2">Sa2CUA1</strain>
    </source>
</reference>
<comment type="caution">
    <text evidence="1">The sequence shown here is derived from an EMBL/GenBank/DDBJ whole genome shotgun (WGS) entry which is preliminary data.</text>
</comment>
<dbReference type="PANTHER" id="PTHR43481:SF4">
    <property type="entry name" value="GLYCEROL-1-PHOSPHATE PHOSPHOHYDROLASE 1-RELATED"/>
    <property type="match status" value="1"/>
</dbReference>
<dbReference type="Proteomes" id="UP000609874">
    <property type="component" value="Unassembled WGS sequence"/>
</dbReference>
<keyword evidence="2" id="KW-1185">Reference proteome</keyword>
<dbReference type="Gene3D" id="3.40.50.1000">
    <property type="entry name" value="HAD superfamily/HAD-like"/>
    <property type="match status" value="1"/>
</dbReference>
<accession>A0ABR8UUD0</accession>
<dbReference type="EMBL" id="JACSQD010000004">
    <property type="protein sequence ID" value="MBD7995686.1"/>
    <property type="molecule type" value="Genomic_DNA"/>
</dbReference>
<name>A0ABR8UUD0_9MICC</name>
<dbReference type="Gene3D" id="1.10.150.240">
    <property type="entry name" value="Putative phosphatase, domain 2"/>
    <property type="match status" value="1"/>
</dbReference>
<dbReference type="NCBIfam" id="TIGR01509">
    <property type="entry name" value="HAD-SF-IA-v3"/>
    <property type="match status" value="1"/>
</dbReference>
<dbReference type="Pfam" id="PF00702">
    <property type="entry name" value="Hydrolase"/>
    <property type="match status" value="1"/>
</dbReference>
<dbReference type="SFLD" id="SFLDS00003">
    <property type="entry name" value="Haloacid_Dehalogenase"/>
    <property type="match status" value="1"/>
</dbReference>
<dbReference type="SUPFAM" id="SSF56784">
    <property type="entry name" value="HAD-like"/>
    <property type="match status" value="1"/>
</dbReference>
<dbReference type="PANTHER" id="PTHR43481">
    <property type="entry name" value="FRUCTOSE-1-PHOSPHATE PHOSPHATASE"/>
    <property type="match status" value="1"/>
</dbReference>
<protein>
    <submittedName>
        <fullName evidence="1">HAD-IA family hydrolase</fullName>
    </submittedName>
</protein>
<sequence length="228" mass="24311">MTFDAAAPALDDSLTVFDVDAVLFDLDGTLIDSTVATERAWTLWGEKMGIAGYRHTAHGMTALTLVNELVDAPRRAEALELITRLEIEDTDGIRQKEGTADLLAAIPSKQWTIVTSCTRELARARMAAAGLDWPEHMVTADQVTTGKPSPEGFLLAAKRLGADIRRCLVVEDAPAGLSAGRSANAQTLGVTGTYGARQLEADAVVASLGQLTVSRRPGAALVIEIRDR</sequence>